<evidence type="ECO:0000313" key="6">
    <source>
        <dbReference type="EMBL" id="BBE18718.1"/>
    </source>
</evidence>
<name>A0A5K7SAW1_9BACT</name>
<comment type="subcellular location">
    <subcellularLocation>
        <location evidence="1">Cell envelope</location>
    </subcellularLocation>
</comment>
<reference evidence="6" key="1">
    <citation type="journal article" date="2020" name="Int. J. Syst. Evol. Microbiol.">
        <title>Aquipluma nitroreducens gen. nov. sp. nov., a novel facultatively anaerobic bacterium isolated from a freshwater lake.</title>
        <authorList>
            <person name="Watanabe M."/>
            <person name="Kojima H."/>
            <person name="Fukui M."/>
        </authorList>
    </citation>
    <scope>NUCLEOTIDE SEQUENCE</scope>
    <source>
        <strain evidence="6">MeG22</strain>
    </source>
</reference>
<dbReference type="InterPro" id="IPR013766">
    <property type="entry name" value="Thioredoxin_domain"/>
</dbReference>
<dbReference type="GO" id="GO:0017004">
    <property type="term" value="P:cytochrome complex assembly"/>
    <property type="evidence" value="ECO:0007669"/>
    <property type="project" value="UniProtKB-KW"/>
</dbReference>
<organism evidence="6 7">
    <name type="scientific">Aquipluma nitroreducens</name>
    <dbReference type="NCBI Taxonomy" id="2010828"/>
    <lineage>
        <taxon>Bacteria</taxon>
        <taxon>Pseudomonadati</taxon>
        <taxon>Bacteroidota</taxon>
        <taxon>Bacteroidia</taxon>
        <taxon>Marinilabiliales</taxon>
        <taxon>Prolixibacteraceae</taxon>
        <taxon>Aquipluma</taxon>
    </lineage>
</organism>
<sequence length="382" mass="43206">MKKIFSIAFAITVLAIGCKKQNGFVIDGKITNAQGKYLYLEELKVSSSIPVDSVELGKDGSFKFKGKIDYPNFYLLSLNRNNFVTLLVDTTEKISVFGDAANFSRDYVVQGSPGSLLVQELNNMLAKNKHKLDSIRNNVNAFRLHDDYSVQRIKWDQEMADIKQSQIRYSTNFIQKHPFSLACVLALYQKFDDSNYVVQDLQSLKVAASALNSFFPKSEHVKALYANTQRLMQQEKNNKLQQFIAQNGVNSPDITLPNANGREVSLASLPNKVILIQFWSAKNRDSRIQNEALVDLYSKYKSKGLEIYQVSVDTDRAAWLNAIEQDRLDWINVGDMKGSVIAANLYNIQVIPSNYILDKDKRVVAKNVQGPALDQAIRELTR</sequence>
<keyword evidence="3" id="KW-1015">Disulfide bond</keyword>
<dbReference type="InterPro" id="IPR025380">
    <property type="entry name" value="DUF4369"/>
</dbReference>
<accession>A0A5K7SAW1</accession>
<dbReference type="InterPro" id="IPR050553">
    <property type="entry name" value="Thioredoxin_ResA/DsbE_sf"/>
</dbReference>
<proteinExistence type="predicted"/>
<dbReference type="InterPro" id="IPR036249">
    <property type="entry name" value="Thioredoxin-like_sf"/>
</dbReference>
<dbReference type="InterPro" id="IPR000866">
    <property type="entry name" value="AhpC/TSA"/>
</dbReference>
<dbReference type="GO" id="GO:0030313">
    <property type="term" value="C:cell envelope"/>
    <property type="evidence" value="ECO:0007669"/>
    <property type="project" value="UniProtKB-SubCell"/>
</dbReference>
<gene>
    <name evidence="6" type="ORF">AQPE_2883</name>
</gene>
<dbReference type="KEGG" id="anf:AQPE_2883"/>
<protein>
    <submittedName>
        <fullName evidence="6">Thiol:disulfide interchange protein</fullName>
    </submittedName>
</protein>
<dbReference type="CDD" id="cd02966">
    <property type="entry name" value="TlpA_like_family"/>
    <property type="match status" value="1"/>
</dbReference>
<evidence type="ECO:0000256" key="3">
    <source>
        <dbReference type="ARBA" id="ARBA00023157"/>
    </source>
</evidence>
<dbReference type="SUPFAM" id="SSF52833">
    <property type="entry name" value="Thioredoxin-like"/>
    <property type="match status" value="1"/>
</dbReference>
<evidence type="ECO:0000256" key="4">
    <source>
        <dbReference type="ARBA" id="ARBA00023284"/>
    </source>
</evidence>
<dbReference type="Pfam" id="PF00578">
    <property type="entry name" value="AhpC-TSA"/>
    <property type="match status" value="1"/>
</dbReference>
<dbReference type="Gene3D" id="3.40.30.10">
    <property type="entry name" value="Glutaredoxin"/>
    <property type="match status" value="1"/>
</dbReference>
<evidence type="ECO:0000259" key="5">
    <source>
        <dbReference type="PROSITE" id="PS51352"/>
    </source>
</evidence>
<dbReference type="Proteomes" id="UP001193389">
    <property type="component" value="Chromosome"/>
</dbReference>
<keyword evidence="4" id="KW-0676">Redox-active center</keyword>
<dbReference type="EMBL" id="AP018694">
    <property type="protein sequence ID" value="BBE18718.1"/>
    <property type="molecule type" value="Genomic_DNA"/>
</dbReference>
<keyword evidence="2" id="KW-0201">Cytochrome c-type biogenesis</keyword>
<evidence type="ECO:0000313" key="7">
    <source>
        <dbReference type="Proteomes" id="UP001193389"/>
    </source>
</evidence>
<dbReference type="PANTHER" id="PTHR42852">
    <property type="entry name" value="THIOL:DISULFIDE INTERCHANGE PROTEIN DSBE"/>
    <property type="match status" value="1"/>
</dbReference>
<keyword evidence="7" id="KW-1185">Reference proteome</keyword>
<feature type="domain" description="Thioredoxin" evidence="5">
    <location>
        <begin position="245"/>
        <end position="382"/>
    </location>
</feature>
<evidence type="ECO:0000256" key="2">
    <source>
        <dbReference type="ARBA" id="ARBA00022748"/>
    </source>
</evidence>
<dbReference type="PROSITE" id="PS51257">
    <property type="entry name" value="PROKAR_LIPOPROTEIN"/>
    <property type="match status" value="1"/>
</dbReference>
<evidence type="ECO:0000256" key="1">
    <source>
        <dbReference type="ARBA" id="ARBA00004196"/>
    </source>
</evidence>
<dbReference type="Pfam" id="PF14289">
    <property type="entry name" value="DUF4369"/>
    <property type="match status" value="1"/>
</dbReference>
<dbReference type="RefSeq" id="WP_318347029.1">
    <property type="nucleotide sequence ID" value="NZ_AP018694.1"/>
</dbReference>
<dbReference type="AlphaFoldDB" id="A0A5K7SAW1"/>
<dbReference type="PROSITE" id="PS51352">
    <property type="entry name" value="THIOREDOXIN_2"/>
    <property type="match status" value="1"/>
</dbReference>
<dbReference type="PANTHER" id="PTHR42852:SF6">
    <property type="entry name" value="THIOL:DISULFIDE INTERCHANGE PROTEIN DSBE"/>
    <property type="match status" value="1"/>
</dbReference>